<feature type="transmembrane region" description="Helical" evidence="6">
    <location>
        <begin position="75"/>
        <end position="97"/>
    </location>
</feature>
<protein>
    <submittedName>
        <fullName evidence="8">RDD family membrane protein YckC</fullName>
    </submittedName>
</protein>
<gene>
    <name evidence="8" type="ORF">JO380_003125</name>
</gene>
<dbReference type="RefSeq" id="WP_046528593.1">
    <property type="nucleotide sequence ID" value="NZ_CP084585.1"/>
</dbReference>
<accession>A0ABU0GP53</accession>
<dbReference type="InterPro" id="IPR016795">
    <property type="entry name" value="UCP021697"/>
</dbReference>
<proteinExistence type="predicted"/>
<evidence type="ECO:0000259" key="7">
    <source>
        <dbReference type="Pfam" id="PF06271"/>
    </source>
</evidence>
<evidence type="ECO:0000256" key="5">
    <source>
        <dbReference type="SAM" id="MobiDB-lite"/>
    </source>
</evidence>
<name>A0ABU0GP53_9CELL</name>
<dbReference type="PIRSF" id="PIRSF021697">
    <property type="entry name" value="UCP021697"/>
    <property type="match status" value="1"/>
</dbReference>
<organism evidence="8 9">
    <name type="scientific">Cellulomonas iranensis</name>
    <dbReference type="NCBI Taxonomy" id="76862"/>
    <lineage>
        <taxon>Bacteria</taxon>
        <taxon>Bacillati</taxon>
        <taxon>Actinomycetota</taxon>
        <taxon>Actinomycetes</taxon>
        <taxon>Micrococcales</taxon>
        <taxon>Cellulomonadaceae</taxon>
        <taxon>Cellulomonas</taxon>
    </lineage>
</organism>
<sequence length="164" mass="17029">MATRDSVGSWLEGGPGSDGDRGSRLGLPASGSGSLARPGRRLVALAIDWVACLAVSAVLLPVRDDGLFLFRGHELATLAVFAVENLVLVATLGHTLGHRLLGLQVRRLAQTSLRTPPAPVDGPPGIVAAAVRTLLVCLVIPAVVWDGDGRGLHDRAAGTVLVRR</sequence>
<feature type="transmembrane region" description="Helical" evidence="6">
    <location>
        <begin position="42"/>
        <end position="63"/>
    </location>
</feature>
<evidence type="ECO:0000256" key="2">
    <source>
        <dbReference type="ARBA" id="ARBA00022692"/>
    </source>
</evidence>
<dbReference type="Proteomes" id="UP001240250">
    <property type="component" value="Unassembled WGS sequence"/>
</dbReference>
<reference evidence="8 9" key="1">
    <citation type="submission" date="2023-07" db="EMBL/GenBank/DDBJ databases">
        <title>Sequencing the genomes of 1000 actinobacteria strains.</title>
        <authorList>
            <person name="Klenk H.-P."/>
        </authorList>
    </citation>
    <scope>NUCLEOTIDE SEQUENCE [LARGE SCALE GENOMIC DNA]</scope>
    <source>
        <strain evidence="8 9">DSM 14785</strain>
    </source>
</reference>
<comment type="subcellular location">
    <subcellularLocation>
        <location evidence="1">Membrane</location>
        <topology evidence="1">Multi-pass membrane protein</topology>
    </subcellularLocation>
</comment>
<keyword evidence="4 6" id="KW-0472">Membrane</keyword>
<feature type="region of interest" description="Disordered" evidence="5">
    <location>
        <begin position="1"/>
        <end position="36"/>
    </location>
</feature>
<dbReference type="Pfam" id="PF06271">
    <property type="entry name" value="RDD"/>
    <property type="match status" value="1"/>
</dbReference>
<evidence type="ECO:0000313" key="8">
    <source>
        <dbReference type="EMBL" id="MDQ0426744.1"/>
    </source>
</evidence>
<evidence type="ECO:0000256" key="3">
    <source>
        <dbReference type="ARBA" id="ARBA00022989"/>
    </source>
</evidence>
<dbReference type="InterPro" id="IPR010432">
    <property type="entry name" value="RDD"/>
</dbReference>
<keyword evidence="3 6" id="KW-1133">Transmembrane helix</keyword>
<evidence type="ECO:0000256" key="4">
    <source>
        <dbReference type="ARBA" id="ARBA00023136"/>
    </source>
</evidence>
<evidence type="ECO:0000256" key="6">
    <source>
        <dbReference type="SAM" id="Phobius"/>
    </source>
</evidence>
<evidence type="ECO:0000256" key="1">
    <source>
        <dbReference type="ARBA" id="ARBA00004141"/>
    </source>
</evidence>
<dbReference type="EMBL" id="JAUSVM010000001">
    <property type="protein sequence ID" value="MDQ0426744.1"/>
    <property type="molecule type" value="Genomic_DNA"/>
</dbReference>
<comment type="caution">
    <text evidence="8">The sequence shown here is derived from an EMBL/GenBank/DDBJ whole genome shotgun (WGS) entry which is preliminary data.</text>
</comment>
<evidence type="ECO:0000313" key="9">
    <source>
        <dbReference type="Proteomes" id="UP001240250"/>
    </source>
</evidence>
<feature type="domain" description="RDD" evidence="7">
    <location>
        <begin position="36"/>
        <end position="158"/>
    </location>
</feature>
<keyword evidence="9" id="KW-1185">Reference proteome</keyword>
<keyword evidence="2 6" id="KW-0812">Transmembrane</keyword>